<evidence type="ECO:0000259" key="1">
    <source>
        <dbReference type="Pfam" id="PF06202"/>
    </source>
</evidence>
<dbReference type="InterPro" id="IPR006451">
    <property type="entry name" value="Glycogen_debranch_arc"/>
</dbReference>
<keyword evidence="4" id="KW-1185">Reference proteome</keyword>
<dbReference type="InterPro" id="IPR032790">
    <property type="entry name" value="GDE_C"/>
</dbReference>
<dbReference type="Pfam" id="PF12439">
    <property type="entry name" value="GDE_N"/>
    <property type="match status" value="1"/>
</dbReference>
<dbReference type="PANTHER" id="PTHR10569">
    <property type="entry name" value="GLYCOGEN DEBRANCHING ENZYME"/>
    <property type="match status" value="1"/>
</dbReference>
<reference evidence="3" key="1">
    <citation type="submission" date="2021-03" db="EMBL/GenBank/DDBJ databases">
        <title>Taxonomic study of Clostridium polyendosporum from meadow-gley soil under rice.</title>
        <authorList>
            <person name="Kobayashi H."/>
            <person name="Tanizawa Y."/>
            <person name="Yagura M."/>
        </authorList>
    </citation>
    <scope>NUCLEOTIDE SEQUENCE</scope>
    <source>
        <strain evidence="3">JCM 30710</strain>
    </source>
</reference>
<dbReference type="FunFam" id="1.50.10.10:FF:000073">
    <property type="entry name" value="Glycogen debranching enzyme, hypothetical (TreX-like)"/>
    <property type="match status" value="1"/>
</dbReference>
<dbReference type="GO" id="GO:0004135">
    <property type="term" value="F:amylo-alpha-1,6-glucosidase activity"/>
    <property type="evidence" value="ECO:0007669"/>
    <property type="project" value="InterPro"/>
</dbReference>
<dbReference type="Gene3D" id="1.50.10.10">
    <property type="match status" value="1"/>
</dbReference>
<dbReference type="GO" id="GO:0005980">
    <property type="term" value="P:glycogen catabolic process"/>
    <property type="evidence" value="ECO:0007669"/>
    <property type="project" value="InterPro"/>
</dbReference>
<dbReference type="Pfam" id="PF06202">
    <property type="entry name" value="GDE_C"/>
    <property type="match status" value="1"/>
</dbReference>
<dbReference type="InterPro" id="IPR024742">
    <property type="entry name" value="Glycogen_debranch_N"/>
</dbReference>
<dbReference type="NCBIfam" id="TIGR01561">
    <property type="entry name" value="gde_arch"/>
    <property type="match status" value="1"/>
</dbReference>
<sequence>MELAYKLGRGNWRTIEEGNEKEWLIGNGIGGYSGHTIVGGGFRSFHGYLIAAMNPPVERYVVLTRTQEQIIVDDREYDLTSQQYVNYAKNGQQYLQRFIFDSVPQYIYQVEDINIKKTISMEYGHNTVVVCYEVKNGNKPSKLNVVPLLNFRYAGETTERSKLNFDLDLNDNVLKLVPHFKKDITINLFASEGEFVDRALRPTSMATPNYLIEDNHYYGFDNRNGSLGLDNHYTPYDIQIELQSFERKKFYIKCTVEELNEKDGFAIIEEYKNRANKLMEQSGYKNPLALNLAKAADHFIVNRKSTGLKTVLAGFPWFTDWGRDTMIAFEGLTLCTKRFDDAREILESFVKYIKKGLVPNVFPDKGSEPQYNTVDASLWYIHAVYQYLKYTGQQEDYSFVEEKLYEKMIEIIKAYATSTDFSIGMDEDGLVHAGGGLDQVTWMDVRVGDFVVTPRHGKPVEVNALWYNALCIMKDLSKKFSKDYSLYEELSIKVKKSFNNKFWNEKEECLFDVVDENDSKIRPNQIWAVSLPFTMLDRLKEKKIVDKVYKELYSTYGLRSLTFKDIGFKKQYIGKLFDRDCAYHMGTTWVYPIGAFISAYCKVNDHSTEAIARAKEMCEVFEDHMSDGCINGIAEIFDGEFTSTSRGCFTQAWSVAEVLRAYTVDVLPYCE</sequence>
<protein>
    <submittedName>
        <fullName evidence="3">Glycogen debranching protein</fullName>
    </submittedName>
</protein>
<dbReference type="SUPFAM" id="SSF48208">
    <property type="entry name" value="Six-hairpin glycosidases"/>
    <property type="match status" value="1"/>
</dbReference>
<name>A0A919VKB0_9CLOT</name>
<proteinExistence type="predicted"/>
<dbReference type="PANTHER" id="PTHR10569:SF2">
    <property type="entry name" value="GLYCOGEN DEBRANCHING ENZYME"/>
    <property type="match status" value="1"/>
</dbReference>
<dbReference type="GO" id="GO:0004134">
    <property type="term" value="F:4-alpha-glucanotransferase activity"/>
    <property type="evidence" value="ECO:0007669"/>
    <property type="project" value="InterPro"/>
</dbReference>
<comment type="caution">
    <text evidence="3">The sequence shown here is derived from an EMBL/GenBank/DDBJ whole genome shotgun (WGS) entry which is preliminary data.</text>
</comment>
<evidence type="ECO:0000259" key="2">
    <source>
        <dbReference type="Pfam" id="PF12439"/>
    </source>
</evidence>
<dbReference type="RefSeq" id="WP_212902211.1">
    <property type="nucleotide sequence ID" value="NZ_BOPZ01000001.1"/>
</dbReference>
<evidence type="ECO:0000313" key="3">
    <source>
        <dbReference type="EMBL" id="GIM27453.1"/>
    </source>
</evidence>
<evidence type="ECO:0000313" key="4">
    <source>
        <dbReference type="Proteomes" id="UP000679179"/>
    </source>
</evidence>
<dbReference type="InterPro" id="IPR010401">
    <property type="entry name" value="AGL/Gdb1"/>
</dbReference>
<organism evidence="3 4">
    <name type="scientific">Clostridium polyendosporum</name>
    <dbReference type="NCBI Taxonomy" id="69208"/>
    <lineage>
        <taxon>Bacteria</taxon>
        <taxon>Bacillati</taxon>
        <taxon>Bacillota</taxon>
        <taxon>Clostridia</taxon>
        <taxon>Eubacteriales</taxon>
        <taxon>Clostridiaceae</taxon>
        <taxon>Clostridium</taxon>
    </lineage>
</organism>
<gene>
    <name evidence="3" type="ORF">CPJCM30710_01190</name>
</gene>
<dbReference type="Proteomes" id="UP000679179">
    <property type="component" value="Unassembled WGS sequence"/>
</dbReference>
<dbReference type="InterPro" id="IPR012341">
    <property type="entry name" value="6hp_glycosidase-like_sf"/>
</dbReference>
<accession>A0A919VKB0</accession>
<feature type="domain" description="Glycogen debranching enzyme C-terminal" evidence="1">
    <location>
        <begin position="295"/>
        <end position="660"/>
    </location>
</feature>
<dbReference type="EMBL" id="BOPZ01000001">
    <property type="protein sequence ID" value="GIM27453.1"/>
    <property type="molecule type" value="Genomic_DNA"/>
</dbReference>
<dbReference type="AlphaFoldDB" id="A0A919VKB0"/>
<feature type="domain" description="Glycogen debranching enzyme bacterial and archaeal type N-terminal" evidence="2">
    <location>
        <begin position="21"/>
        <end position="246"/>
    </location>
</feature>
<dbReference type="InterPro" id="IPR008928">
    <property type="entry name" value="6-hairpin_glycosidase_sf"/>
</dbReference>